<keyword evidence="4" id="KW-0410">Iron transport</keyword>
<dbReference type="Pfam" id="PF00593">
    <property type="entry name" value="TonB_dep_Rec_b-barrel"/>
    <property type="match status" value="1"/>
</dbReference>
<evidence type="ECO:0000256" key="5">
    <source>
        <dbReference type="ARBA" id="ARBA00022692"/>
    </source>
</evidence>
<keyword evidence="12" id="KW-0675">Receptor</keyword>
<keyword evidence="3" id="KW-1134">Transmembrane beta strand</keyword>
<comment type="subcellular location">
    <subcellularLocation>
        <location evidence="1">Cell outer membrane</location>
        <topology evidence="1">Multi-pass membrane protein</topology>
    </subcellularLocation>
</comment>
<evidence type="ECO:0000259" key="11">
    <source>
        <dbReference type="Pfam" id="PF00593"/>
    </source>
</evidence>
<dbReference type="InterPro" id="IPR036942">
    <property type="entry name" value="Beta-barrel_TonB_sf"/>
</dbReference>
<dbReference type="Proteomes" id="UP001262754">
    <property type="component" value="Unassembled WGS sequence"/>
</dbReference>
<proteinExistence type="predicted"/>
<evidence type="ECO:0000256" key="6">
    <source>
        <dbReference type="ARBA" id="ARBA00023004"/>
    </source>
</evidence>
<evidence type="ECO:0000256" key="10">
    <source>
        <dbReference type="ARBA" id="ARBA00023237"/>
    </source>
</evidence>
<feature type="domain" description="TonB-dependent receptor-like beta-barrel" evidence="11">
    <location>
        <begin position="22"/>
        <end position="121"/>
    </location>
</feature>
<dbReference type="PANTHER" id="PTHR32552:SF81">
    <property type="entry name" value="TONB-DEPENDENT OUTER MEMBRANE RECEPTOR"/>
    <property type="match status" value="1"/>
</dbReference>
<comment type="caution">
    <text evidence="12">The sequence shown here is derived from an EMBL/GenBank/DDBJ whole genome shotgun (WGS) entry which is preliminary data.</text>
</comment>
<dbReference type="PANTHER" id="PTHR32552">
    <property type="entry name" value="FERRICHROME IRON RECEPTOR-RELATED"/>
    <property type="match status" value="1"/>
</dbReference>
<evidence type="ECO:0000313" key="12">
    <source>
        <dbReference type="EMBL" id="MDR6532755.1"/>
    </source>
</evidence>
<gene>
    <name evidence="12" type="ORF">J2800_003515</name>
</gene>
<keyword evidence="9" id="KW-0472">Membrane</keyword>
<protein>
    <submittedName>
        <fullName evidence="12">Outer membrane receptor protein involved in Fe transport</fullName>
    </submittedName>
</protein>
<dbReference type="EMBL" id="JAVDRL010000010">
    <property type="protein sequence ID" value="MDR6532755.1"/>
    <property type="molecule type" value="Genomic_DNA"/>
</dbReference>
<keyword evidence="8" id="KW-0798">TonB box</keyword>
<evidence type="ECO:0000256" key="2">
    <source>
        <dbReference type="ARBA" id="ARBA00022448"/>
    </source>
</evidence>
<reference evidence="12 13" key="1">
    <citation type="submission" date="2023-07" db="EMBL/GenBank/DDBJ databases">
        <title>Sorghum-associated microbial communities from plants grown in Nebraska, USA.</title>
        <authorList>
            <person name="Schachtman D."/>
        </authorList>
    </citation>
    <scope>NUCLEOTIDE SEQUENCE [LARGE SCALE GENOMIC DNA]</scope>
    <source>
        <strain evidence="12 13">DS2154</strain>
    </source>
</reference>
<organism evidence="12 13">
    <name type="scientific">Caulobacter rhizosphaerae</name>
    <dbReference type="NCBI Taxonomy" id="2010972"/>
    <lineage>
        <taxon>Bacteria</taxon>
        <taxon>Pseudomonadati</taxon>
        <taxon>Pseudomonadota</taxon>
        <taxon>Alphaproteobacteria</taxon>
        <taxon>Caulobacterales</taxon>
        <taxon>Caulobacteraceae</taxon>
        <taxon>Caulobacter</taxon>
    </lineage>
</organism>
<dbReference type="InterPro" id="IPR039426">
    <property type="entry name" value="TonB-dep_rcpt-like"/>
</dbReference>
<keyword evidence="5" id="KW-0812">Transmembrane</keyword>
<keyword evidence="13" id="KW-1185">Reference proteome</keyword>
<evidence type="ECO:0000313" key="13">
    <source>
        <dbReference type="Proteomes" id="UP001262754"/>
    </source>
</evidence>
<evidence type="ECO:0000256" key="1">
    <source>
        <dbReference type="ARBA" id="ARBA00004571"/>
    </source>
</evidence>
<keyword evidence="7" id="KW-0406">Ion transport</keyword>
<dbReference type="SUPFAM" id="SSF56935">
    <property type="entry name" value="Porins"/>
    <property type="match status" value="1"/>
</dbReference>
<evidence type="ECO:0000256" key="7">
    <source>
        <dbReference type="ARBA" id="ARBA00023065"/>
    </source>
</evidence>
<accession>A0ABU1N3V2</accession>
<dbReference type="InterPro" id="IPR000531">
    <property type="entry name" value="Beta-barrel_TonB"/>
</dbReference>
<keyword evidence="6" id="KW-0408">Iron</keyword>
<evidence type="ECO:0000256" key="4">
    <source>
        <dbReference type="ARBA" id="ARBA00022496"/>
    </source>
</evidence>
<keyword evidence="10" id="KW-0998">Cell outer membrane</keyword>
<evidence type="ECO:0000256" key="8">
    <source>
        <dbReference type="ARBA" id="ARBA00023077"/>
    </source>
</evidence>
<dbReference type="Gene3D" id="2.40.170.20">
    <property type="entry name" value="TonB-dependent receptor, beta-barrel domain"/>
    <property type="match status" value="1"/>
</dbReference>
<sequence>MILVPVSGLSLSASLSVIKPKYKSFVTASGDFTSNRLAQVPEKQFTIGAHYTLPVPASVGEIRLGADYYHQSEVYFTDTTQGPAFGPDASQKQAGYGLLNIKADWDHIGGSNIGASLYVQNALAEKYLTYGVILYPSLGFNSATVGDPRVFGFELRYSW</sequence>
<evidence type="ECO:0000256" key="3">
    <source>
        <dbReference type="ARBA" id="ARBA00022452"/>
    </source>
</evidence>
<keyword evidence="2" id="KW-0813">Transport</keyword>
<name>A0ABU1N3V2_9CAUL</name>
<evidence type="ECO:0000256" key="9">
    <source>
        <dbReference type="ARBA" id="ARBA00023136"/>
    </source>
</evidence>